<dbReference type="GO" id="GO:0009103">
    <property type="term" value="P:lipopolysaccharide biosynthetic process"/>
    <property type="evidence" value="ECO:0007669"/>
    <property type="project" value="UniProtKB-KW"/>
</dbReference>
<comment type="subcellular location">
    <subcellularLocation>
        <location evidence="1">Cell membrane</location>
        <topology evidence="1">Multi-pass membrane protein</topology>
    </subcellularLocation>
</comment>
<dbReference type="Pfam" id="PF00892">
    <property type="entry name" value="EamA"/>
    <property type="match status" value="1"/>
</dbReference>
<feature type="transmembrane region" description="Helical" evidence="13">
    <location>
        <begin position="51"/>
        <end position="70"/>
    </location>
</feature>
<evidence type="ECO:0000256" key="5">
    <source>
        <dbReference type="ARBA" id="ARBA00022516"/>
    </source>
</evidence>
<evidence type="ECO:0000256" key="3">
    <source>
        <dbReference type="ARBA" id="ARBA00022448"/>
    </source>
</evidence>
<evidence type="ECO:0000313" key="16">
    <source>
        <dbReference type="Proteomes" id="UP000297900"/>
    </source>
</evidence>
<dbReference type="Proteomes" id="UP000297900">
    <property type="component" value="Unassembled WGS sequence"/>
</dbReference>
<proteinExistence type="inferred from homology"/>
<evidence type="ECO:0000256" key="4">
    <source>
        <dbReference type="ARBA" id="ARBA00022475"/>
    </source>
</evidence>
<keyword evidence="8 13" id="KW-0812">Transmembrane</keyword>
<accession>A0A4Y8LNZ7</accession>
<dbReference type="AlphaFoldDB" id="A0A4Y8LNZ7"/>
<evidence type="ECO:0000256" key="10">
    <source>
        <dbReference type="ARBA" id="ARBA00022989"/>
    </source>
</evidence>
<keyword evidence="7" id="KW-0441">Lipid A biosynthesis</keyword>
<evidence type="ECO:0000256" key="2">
    <source>
        <dbReference type="ARBA" id="ARBA00007362"/>
    </source>
</evidence>
<organism evidence="15 16">
    <name type="scientific">Cohnella luojiensis</name>
    <dbReference type="NCBI Taxonomy" id="652876"/>
    <lineage>
        <taxon>Bacteria</taxon>
        <taxon>Bacillati</taxon>
        <taxon>Bacillota</taxon>
        <taxon>Bacilli</taxon>
        <taxon>Bacillales</taxon>
        <taxon>Paenibacillaceae</taxon>
        <taxon>Cohnella</taxon>
    </lineage>
</organism>
<dbReference type="GO" id="GO:0022857">
    <property type="term" value="F:transmembrane transporter activity"/>
    <property type="evidence" value="ECO:0007669"/>
    <property type="project" value="InterPro"/>
</dbReference>
<keyword evidence="9" id="KW-0448">Lipopolysaccharide biosynthesis</keyword>
<evidence type="ECO:0000256" key="13">
    <source>
        <dbReference type="SAM" id="Phobius"/>
    </source>
</evidence>
<dbReference type="OrthoDB" id="157232at2"/>
<evidence type="ECO:0000256" key="8">
    <source>
        <dbReference type="ARBA" id="ARBA00022692"/>
    </source>
</evidence>
<feature type="transmembrane region" description="Helical" evidence="13">
    <location>
        <begin position="20"/>
        <end position="39"/>
    </location>
</feature>
<comment type="caution">
    <text evidence="15">The sequence shown here is derived from an EMBL/GenBank/DDBJ whole genome shotgun (WGS) entry which is preliminary data.</text>
</comment>
<keyword evidence="11" id="KW-0443">Lipid metabolism</keyword>
<dbReference type="GO" id="GO:0005886">
    <property type="term" value="C:plasma membrane"/>
    <property type="evidence" value="ECO:0007669"/>
    <property type="project" value="UniProtKB-SubCell"/>
</dbReference>
<keyword evidence="4" id="KW-1003">Cell membrane</keyword>
<reference evidence="15 16" key="1">
    <citation type="submission" date="2019-03" db="EMBL/GenBank/DDBJ databases">
        <title>Cohnella endophytica sp. nov., a novel endophytic bacterium isolated from bark of Sonneratia apetala.</title>
        <authorList>
            <person name="Tuo L."/>
        </authorList>
    </citation>
    <scope>NUCLEOTIDE SEQUENCE [LARGE SCALE GENOMIC DNA]</scope>
    <source>
        <strain evidence="15 16">CCTCC AB 208254</strain>
    </source>
</reference>
<dbReference type="PANTHER" id="PTHR30561:SF1">
    <property type="entry name" value="MULTIDRUG TRANSPORTER EMRE"/>
    <property type="match status" value="1"/>
</dbReference>
<dbReference type="EMBL" id="SOMN01000043">
    <property type="protein sequence ID" value="TFE22653.1"/>
    <property type="molecule type" value="Genomic_DNA"/>
</dbReference>
<name>A0A4Y8LNZ7_9BACL</name>
<evidence type="ECO:0000256" key="1">
    <source>
        <dbReference type="ARBA" id="ARBA00004651"/>
    </source>
</evidence>
<evidence type="ECO:0000256" key="11">
    <source>
        <dbReference type="ARBA" id="ARBA00023098"/>
    </source>
</evidence>
<keyword evidence="3" id="KW-0813">Transport</keyword>
<feature type="transmembrane region" description="Helical" evidence="13">
    <location>
        <begin position="144"/>
        <end position="162"/>
    </location>
</feature>
<dbReference type="InterPro" id="IPR037185">
    <property type="entry name" value="EmrE-like"/>
</dbReference>
<evidence type="ECO:0000256" key="7">
    <source>
        <dbReference type="ARBA" id="ARBA00022556"/>
    </source>
</evidence>
<protein>
    <recommendedName>
        <fullName evidence="14">EamA domain-containing protein</fullName>
    </recommendedName>
</protein>
<comment type="similarity">
    <text evidence="2">Belongs to the EamA transporter family.</text>
</comment>
<evidence type="ECO:0000259" key="14">
    <source>
        <dbReference type="Pfam" id="PF00892"/>
    </source>
</evidence>
<dbReference type="PANTHER" id="PTHR30561">
    <property type="entry name" value="SMR FAMILY PROTON-DEPENDENT DRUG EFFLUX TRANSPORTER SUGE"/>
    <property type="match status" value="1"/>
</dbReference>
<feature type="transmembrane region" description="Helical" evidence="13">
    <location>
        <begin position="113"/>
        <end position="132"/>
    </location>
</feature>
<dbReference type="RefSeq" id="WP_135154232.1">
    <property type="nucleotide sequence ID" value="NZ_SOMN01000043.1"/>
</dbReference>
<keyword evidence="5" id="KW-0444">Lipid biosynthesis</keyword>
<sequence length="186" mass="20363">MRGTSPLLVPVIGVLLLNESVTLQGWIGILCIVAGIFLVGDRNSKGITILFNKSIFIALLVGIMITAYTVTDKVTLEYFPPYTLNWATNVGNLLTLTFIALKSQDLRHEWKINWKTILLGGILSSGGYILFLKALEIMPVSQMAPMREIGTVFGTLMGIFILQEQQGRSRIVASILITAGIVLLAQ</sequence>
<dbReference type="InterPro" id="IPR000390">
    <property type="entry name" value="Small_drug/metabolite_transptr"/>
</dbReference>
<keyword evidence="10 13" id="KW-1133">Transmembrane helix</keyword>
<feature type="transmembrane region" description="Helical" evidence="13">
    <location>
        <begin position="82"/>
        <end position="101"/>
    </location>
</feature>
<evidence type="ECO:0000256" key="12">
    <source>
        <dbReference type="ARBA" id="ARBA00023136"/>
    </source>
</evidence>
<evidence type="ECO:0000256" key="6">
    <source>
        <dbReference type="ARBA" id="ARBA00022519"/>
    </source>
</evidence>
<dbReference type="Gene3D" id="1.10.3730.20">
    <property type="match status" value="2"/>
</dbReference>
<evidence type="ECO:0000256" key="9">
    <source>
        <dbReference type="ARBA" id="ARBA00022985"/>
    </source>
</evidence>
<evidence type="ECO:0000313" key="15">
    <source>
        <dbReference type="EMBL" id="TFE22653.1"/>
    </source>
</evidence>
<gene>
    <name evidence="15" type="ORF">E2980_21110</name>
</gene>
<keyword evidence="12 13" id="KW-0472">Membrane</keyword>
<dbReference type="SUPFAM" id="SSF103481">
    <property type="entry name" value="Multidrug resistance efflux transporter EmrE"/>
    <property type="match status" value="2"/>
</dbReference>
<dbReference type="InterPro" id="IPR000620">
    <property type="entry name" value="EamA_dom"/>
</dbReference>
<feature type="domain" description="EamA" evidence="14">
    <location>
        <begin position="53"/>
        <end position="184"/>
    </location>
</feature>
<keyword evidence="16" id="KW-1185">Reference proteome</keyword>
<keyword evidence="6" id="KW-0997">Cell inner membrane</keyword>